<dbReference type="InterPro" id="IPR005114">
    <property type="entry name" value="Helicase_assoc"/>
</dbReference>
<dbReference type="Proteomes" id="UP001295423">
    <property type="component" value="Unassembled WGS sequence"/>
</dbReference>
<feature type="domain" description="Helicase-associated" evidence="2">
    <location>
        <begin position="385"/>
        <end position="453"/>
    </location>
</feature>
<keyword evidence="4" id="KW-1185">Reference proteome</keyword>
<feature type="compositionally biased region" description="Low complexity" evidence="1">
    <location>
        <begin position="41"/>
        <end position="55"/>
    </location>
</feature>
<name>A0AAD2CIZ1_9STRA</name>
<feature type="compositionally biased region" description="Acidic residues" evidence="1">
    <location>
        <begin position="56"/>
        <end position="65"/>
    </location>
</feature>
<feature type="compositionally biased region" description="Basic residues" evidence="1">
    <location>
        <begin position="1"/>
        <end position="12"/>
    </location>
</feature>
<feature type="compositionally biased region" description="Polar residues" evidence="1">
    <location>
        <begin position="114"/>
        <end position="131"/>
    </location>
</feature>
<dbReference type="AlphaFoldDB" id="A0AAD2CIZ1"/>
<feature type="region of interest" description="Disordered" evidence="1">
    <location>
        <begin position="222"/>
        <end position="287"/>
    </location>
</feature>
<feature type="domain" description="Helicase-associated" evidence="2">
    <location>
        <begin position="310"/>
        <end position="379"/>
    </location>
</feature>
<feature type="region of interest" description="Disordered" evidence="1">
    <location>
        <begin position="1"/>
        <end position="71"/>
    </location>
</feature>
<evidence type="ECO:0000256" key="1">
    <source>
        <dbReference type="SAM" id="MobiDB-lite"/>
    </source>
</evidence>
<proteinExistence type="predicted"/>
<feature type="region of interest" description="Disordered" evidence="1">
    <location>
        <begin position="112"/>
        <end position="134"/>
    </location>
</feature>
<dbReference type="Gene3D" id="6.10.140.530">
    <property type="match status" value="2"/>
</dbReference>
<accession>A0AAD2CIZ1</accession>
<dbReference type="EMBL" id="CAKOGP040000535">
    <property type="protein sequence ID" value="CAJ1936005.1"/>
    <property type="molecule type" value="Genomic_DNA"/>
</dbReference>
<evidence type="ECO:0000313" key="4">
    <source>
        <dbReference type="Proteomes" id="UP001295423"/>
    </source>
</evidence>
<organism evidence="3 4">
    <name type="scientific">Cylindrotheca closterium</name>
    <dbReference type="NCBI Taxonomy" id="2856"/>
    <lineage>
        <taxon>Eukaryota</taxon>
        <taxon>Sar</taxon>
        <taxon>Stramenopiles</taxon>
        <taxon>Ochrophyta</taxon>
        <taxon>Bacillariophyta</taxon>
        <taxon>Bacillariophyceae</taxon>
        <taxon>Bacillariophycidae</taxon>
        <taxon>Bacillariales</taxon>
        <taxon>Bacillariaceae</taxon>
        <taxon>Cylindrotheca</taxon>
    </lineage>
</organism>
<sequence>MIFTGKHHKKNSKISSSQDLGDDGLHSLLPSPLPPSFEMTVSSSRSYVVSSPSDISFEDPFDDPSMEPIPLPFPQSVQARTAHDASNLLPVPDDASRSSSFMQLQYKPLDTKLPQESGSGHTVGSNISTNEPVFGDDQPPMLKKSQGTIPMQTNQSLFMIPFGDRNAEPLPVGSQGQVPQPLVHPTSVDSAFLNEYSSKKGPTGIRHAVGCKRSTTEALFADDQVSANKRQRSALGPPCEPTAGPKSVPTSELTSGPTSGPTFGATLSPKSSPTSGPTLDPATGPRYGPTVLVEAATSDEEAKTRFRPYQEKNWREQFQKLIQYKQNNGHCCVPLTYTEDAILGRWVKRQRHQYKKFNDSDPTSTMTTRRIKDLKSIGFVWAPHQSTWLEKLNELKAFRKRTGHCNVPARYPENTTLATWVKCQRRQHKLFVSGDSSSTMTIERFQKLHSLDFVFDTSRKKSLVR</sequence>
<feature type="compositionally biased region" description="Polar residues" evidence="1">
    <location>
        <begin position="268"/>
        <end position="277"/>
    </location>
</feature>
<dbReference type="PANTHER" id="PTHR33418:SF1">
    <property type="entry name" value="HELICASE-ASSOCIATED DOMAIN-CONTAINING PROTEIN"/>
    <property type="match status" value="1"/>
</dbReference>
<evidence type="ECO:0000259" key="2">
    <source>
        <dbReference type="Pfam" id="PF03457"/>
    </source>
</evidence>
<dbReference type="Pfam" id="PF03457">
    <property type="entry name" value="HA"/>
    <property type="match status" value="2"/>
</dbReference>
<evidence type="ECO:0000313" key="3">
    <source>
        <dbReference type="EMBL" id="CAJ1936005.1"/>
    </source>
</evidence>
<dbReference type="PANTHER" id="PTHR33418">
    <property type="entry name" value="HELICASE-ASSOCIATED"/>
    <property type="match status" value="1"/>
</dbReference>
<comment type="caution">
    <text evidence="3">The sequence shown here is derived from an EMBL/GenBank/DDBJ whole genome shotgun (WGS) entry which is preliminary data.</text>
</comment>
<protein>
    <recommendedName>
        <fullName evidence="2">Helicase-associated domain-containing protein</fullName>
    </recommendedName>
</protein>
<reference evidence="3" key="1">
    <citation type="submission" date="2023-08" db="EMBL/GenBank/DDBJ databases">
        <authorList>
            <person name="Audoor S."/>
            <person name="Bilcke G."/>
        </authorList>
    </citation>
    <scope>NUCLEOTIDE SEQUENCE</scope>
</reference>
<gene>
    <name evidence="3" type="ORF">CYCCA115_LOCUS4999</name>
</gene>
<feature type="compositionally biased region" description="Polar residues" evidence="1">
    <location>
        <begin position="248"/>
        <end position="261"/>
    </location>
</feature>